<reference evidence="1 2" key="1">
    <citation type="journal article" date="2007" name="Science">
        <title>Genomic minimalism in the early diverging intestinal parasite Giardia lamblia.</title>
        <authorList>
            <person name="Morrison H.G."/>
            <person name="McArthur A.G."/>
            <person name="Gillin F.D."/>
            <person name="Aley S.B."/>
            <person name="Adam R.D."/>
            <person name="Olsen G.J."/>
            <person name="Best A.A."/>
            <person name="Cande W.Z."/>
            <person name="Chen F."/>
            <person name="Cipriano M.J."/>
            <person name="Davids B.J."/>
            <person name="Dawson S.C."/>
            <person name="Elmendorf H.G."/>
            <person name="Hehl A.B."/>
            <person name="Holder M.E."/>
            <person name="Huse S.M."/>
            <person name="Kim U.U."/>
            <person name="Lasek-Nesselquist E."/>
            <person name="Manning G."/>
            <person name="Nigam A."/>
            <person name="Nixon J.E."/>
            <person name="Palm D."/>
            <person name="Passamaneck N.E."/>
            <person name="Prabhu A."/>
            <person name="Reich C.I."/>
            <person name="Reiner D.S."/>
            <person name="Samuelson J."/>
            <person name="Svard S.G."/>
            <person name="Sogin M.L."/>
        </authorList>
    </citation>
    <scope>NUCLEOTIDE SEQUENCE [LARGE SCALE GENOMIC DNA]</scope>
    <source>
        <strain evidence="1 2">WB C6</strain>
    </source>
</reference>
<evidence type="ECO:0000313" key="1">
    <source>
        <dbReference type="EMBL" id="KAE8302270.1"/>
    </source>
</evidence>
<dbReference type="AlphaFoldDB" id="A8BLW9"/>
<dbReference type="RefSeq" id="XP_001706196.1">
    <property type="nucleotide sequence ID" value="XM_001706144.1"/>
</dbReference>
<dbReference type="GeneID" id="5699083"/>
<sequence>MKQSRCTNAWTDRDSKLLHPDCLSTIRSFVSEQEPGVEPLEIFGARSKIVEVGYDTMVNVRTTSTSTYKIVLWFDLERFHVKEFEKL</sequence>
<dbReference type="KEGG" id="gla:GL50803_006334"/>
<accession>A8BLW9</accession>
<name>A8BLW9_GIAIC</name>
<organism evidence="1 2">
    <name type="scientific">Giardia intestinalis (strain ATCC 50803 / WB clone C6)</name>
    <name type="common">Giardia lamblia</name>
    <dbReference type="NCBI Taxonomy" id="184922"/>
    <lineage>
        <taxon>Eukaryota</taxon>
        <taxon>Metamonada</taxon>
        <taxon>Diplomonadida</taxon>
        <taxon>Hexamitidae</taxon>
        <taxon>Giardiinae</taxon>
        <taxon>Giardia</taxon>
    </lineage>
</organism>
<dbReference type="VEuPathDB" id="GiardiaDB:GL50803_6334"/>
<comment type="caution">
    <text evidence="1">The sequence shown here is derived from an EMBL/GenBank/DDBJ whole genome shotgun (WGS) entry which is preliminary data.</text>
</comment>
<dbReference type="Proteomes" id="UP000001548">
    <property type="component" value="Unassembled WGS sequence"/>
</dbReference>
<keyword evidence="2" id="KW-1185">Reference proteome</keyword>
<proteinExistence type="predicted"/>
<dbReference type="OMA" id="FHVKEFE"/>
<evidence type="ECO:0000313" key="2">
    <source>
        <dbReference type="Proteomes" id="UP000001548"/>
    </source>
</evidence>
<dbReference type="HOGENOM" id="CLU_2488143_0_0_1"/>
<protein>
    <submittedName>
        <fullName evidence="1">Uncharacterized protein</fullName>
    </submittedName>
</protein>
<dbReference type="EMBL" id="AACB03000004">
    <property type="protein sequence ID" value="KAE8302270.1"/>
    <property type="molecule type" value="Genomic_DNA"/>
</dbReference>
<gene>
    <name evidence="1" type="ORF">GL50803_006334</name>
</gene>